<dbReference type="HAMAP" id="MF_00202">
    <property type="entry name" value="Idi"/>
    <property type="match status" value="1"/>
</dbReference>
<feature type="binding site" evidence="10">
    <location>
        <position position="82"/>
    </location>
    <ligand>
        <name>Mg(2+)</name>
        <dbReference type="ChEBI" id="CHEBI:18420"/>
    </ligand>
</feature>
<comment type="catalytic activity">
    <reaction evidence="10">
        <text>isopentenyl diphosphate = dimethylallyl diphosphate</text>
        <dbReference type="Rhea" id="RHEA:23284"/>
        <dbReference type="ChEBI" id="CHEBI:57623"/>
        <dbReference type="ChEBI" id="CHEBI:128769"/>
        <dbReference type="EC" id="5.3.3.2"/>
    </reaction>
</comment>
<keyword evidence="9 10" id="KW-0413">Isomerase</keyword>
<evidence type="ECO:0000256" key="2">
    <source>
        <dbReference type="ARBA" id="ARBA00007579"/>
    </source>
</evidence>
<comment type="cofactor">
    <cofactor evidence="10">
        <name>Mg(2+)</name>
        <dbReference type="ChEBI" id="CHEBI:18420"/>
    </cofactor>
    <text evidence="10">Binds 1 Mg(2+) ion per subunit. The magnesium ion binds only when substrate is bound.</text>
</comment>
<accession>A0A921SWU4</accession>
<comment type="caution">
    <text evidence="13">The sequence shown here is derived from an EMBL/GenBank/DDBJ whole genome shotgun (WGS) entry which is preliminary data.</text>
</comment>
<comment type="function">
    <text evidence="10">Catalyzes the 1,3-allylic rearrangement of the homoallylic substrate isopentenyl (IPP) to its highly electrophilic allylic isomer, dimethylallyl diphosphate (DMAPP).</text>
</comment>
<feature type="binding site" evidence="10">
    <location>
        <position position="20"/>
    </location>
    <ligand>
        <name>Mn(2+)</name>
        <dbReference type="ChEBI" id="CHEBI:29035"/>
    </ligand>
</feature>
<dbReference type="CDD" id="cd02885">
    <property type="entry name" value="NUDIX_IPP_Isomerase"/>
    <property type="match status" value="1"/>
</dbReference>
<dbReference type="NCBIfam" id="TIGR02150">
    <property type="entry name" value="IPP_isom_1"/>
    <property type="match status" value="1"/>
</dbReference>
<evidence type="ECO:0000256" key="1">
    <source>
        <dbReference type="ARBA" id="ARBA00004826"/>
    </source>
</evidence>
<feature type="binding site" evidence="10">
    <location>
        <position position="109"/>
    </location>
    <ligand>
        <name>Mn(2+)</name>
        <dbReference type="ChEBI" id="CHEBI:29035"/>
    </ligand>
</feature>
<evidence type="ECO:0000256" key="5">
    <source>
        <dbReference type="ARBA" id="ARBA00022723"/>
    </source>
</evidence>
<dbReference type="InterPro" id="IPR056375">
    <property type="entry name" value="Idi_bact"/>
</dbReference>
<gene>
    <name evidence="10 13" type="primary">idi</name>
    <name evidence="13" type="ORF">K8V81_05040</name>
</gene>
<feature type="active site" evidence="10 11">
    <location>
        <position position="62"/>
    </location>
</feature>
<name>A0A921SWU4_9MICO</name>
<dbReference type="AlphaFoldDB" id="A0A921SWU4"/>
<feature type="binding site" evidence="10">
    <location>
        <position position="64"/>
    </location>
    <ligand>
        <name>Mn(2+)</name>
        <dbReference type="ChEBI" id="CHEBI:29035"/>
    </ligand>
</feature>
<dbReference type="PROSITE" id="PS51462">
    <property type="entry name" value="NUDIX"/>
    <property type="match status" value="1"/>
</dbReference>
<evidence type="ECO:0000256" key="7">
    <source>
        <dbReference type="ARBA" id="ARBA00023211"/>
    </source>
</evidence>
<dbReference type="NCBIfam" id="NF002995">
    <property type="entry name" value="PRK03759.1"/>
    <property type="match status" value="1"/>
</dbReference>
<keyword evidence="5 10" id="KW-0479">Metal-binding</keyword>
<dbReference type="InterPro" id="IPR015797">
    <property type="entry name" value="NUDIX_hydrolase-like_dom_sf"/>
</dbReference>
<dbReference type="PANTHER" id="PTHR10885">
    <property type="entry name" value="ISOPENTENYL-DIPHOSPHATE DELTA-ISOMERASE"/>
    <property type="match status" value="1"/>
</dbReference>
<dbReference type="PIRSF" id="PIRSF018427">
    <property type="entry name" value="Isopntndiph_ism"/>
    <property type="match status" value="1"/>
</dbReference>
<keyword evidence="7 10" id="KW-0464">Manganese</keyword>
<evidence type="ECO:0000256" key="9">
    <source>
        <dbReference type="ARBA" id="ARBA00023235"/>
    </source>
</evidence>
<proteinExistence type="inferred from homology"/>
<dbReference type="EMBL" id="DYUE01000128">
    <property type="protein sequence ID" value="HJG91071.1"/>
    <property type="molecule type" value="Genomic_DNA"/>
</dbReference>
<comment type="similarity">
    <text evidence="2 10">Belongs to the IPP isomerase type 1 family.</text>
</comment>
<dbReference type="PANTHER" id="PTHR10885:SF0">
    <property type="entry name" value="ISOPENTENYL-DIPHOSPHATE DELTA-ISOMERASE"/>
    <property type="match status" value="1"/>
</dbReference>
<sequence length="176" mass="19576">MILMHEDGTPRALAPRATVHTASTELHLAFSCHLVRADGTVLLTRRALSKRTWPGVWTNSFCGHPRQGETMPEALARHAQHELGLEIHSVREVLPDFRYRAVDASGIVENEICPVFIAETDGEPRPHPEEVAELRWVEPEALHSLVELAPWALSPWSIRQLPALRGLLRPRGGGSS</sequence>
<feature type="binding site" evidence="10">
    <location>
        <position position="111"/>
    </location>
    <ligand>
        <name>Mn(2+)</name>
        <dbReference type="ChEBI" id="CHEBI:29035"/>
    </ligand>
</feature>
<evidence type="ECO:0000256" key="11">
    <source>
        <dbReference type="PIRSR" id="PIRSR018427-1"/>
    </source>
</evidence>
<feature type="binding site" evidence="10">
    <location>
        <position position="27"/>
    </location>
    <ligand>
        <name>Mn(2+)</name>
        <dbReference type="ChEBI" id="CHEBI:29035"/>
    </ligand>
</feature>
<comment type="pathway">
    <text evidence="1 10">Isoprenoid biosynthesis; dimethylallyl diphosphate biosynthesis; dimethylallyl diphosphate from isopentenyl diphosphate: step 1/1.</text>
</comment>
<dbReference type="Pfam" id="PF00293">
    <property type="entry name" value="NUDIX"/>
    <property type="match status" value="1"/>
</dbReference>
<reference evidence="13" key="1">
    <citation type="journal article" date="2021" name="PeerJ">
        <title>Extensive microbial diversity within the chicken gut microbiome revealed by metagenomics and culture.</title>
        <authorList>
            <person name="Gilroy R."/>
            <person name="Ravi A."/>
            <person name="Getino M."/>
            <person name="Pursley I."/>
            <person name="Horton D.L."/>
            <person name="Alikhan N.F."/>
            <person name="Baker D."/>
            <person name="Gharbi K."/>
            <person name="Hall N."/>
            <person name="Watson M."/>
            <person name="Adriaenssens E.M."/>
            <person name="Foster-Nyarko E."/>
            <person name="Jarju S."/>
            <person name="Secka A."/>
            <person name="Antonio M."/>
            <person name="Oren A."/>
            <person name="Chaudhuri R.R."/>
            <person name="La Ragione R."/>
            <person name="Hildebrand F."/>
            <person name="Pallen M.J."/>
        </authorList>
    </citation>
    <scope>NUCLEOTIDE SEQUENCE</scope>
    <source>
        <strain evidence="13">ChiGjej5B5-22894</strain>
    </source>
</reference>
<keyword evidence="8 10" id="KW-0414">Isoprene biosynthesis</keyword>
<feature type="active site" evidence="10 11">
    <location>
        <position position="111"/>
    </location>
</feature>
<evidence type="ECO:0000256" key="8">
    <source>
        <dbReference type="ARBA" id="ARBA00023229"/>
    </source>
</evidence>
<evidence type="ECO:0000256" key="10">
    <source>
        <dbReference type="HAMAP-Rule" id="MF_00202"/>
    </source>
</evidence>
<evidence type="ECO:0000256" key="4">
    <source>
        <dbReference type="ARBA" id="ARBA00022490"/>
    </source>
</evidence>
<dbReference type="GO" id="GO:0050992">
    <property type="term" value="P:dimethylallyl diphosphate biosynthetic process"/>
    <property type="evidence" value="ECO:0007669"/>
    <property type="project" value="UniProtKB-UniRule"/>
</dbReference>
<protein>
    <recommendedName>
        <fullName evidence="3 10">Isopentenyl-diphosphate Delta-isomerase</fullName>
        <shortName evidence="10">IPP isomerase</shortName>
        <ecNumber evidence="3 10">5.3.3.2</ecNumber>
    </recommendedName>
    <alternativeName>
        <fullName evidence="10">IPP:DMAPP isomerase</fullName>
    </alternativeName>
    <alternativeName>
        <fullName evidence="10">Isopentenyl pyrophosphate isomerase</fullName>
    </alternativeName>
</protein>
<reference evidence="13" key="2">
    <citation type="submission" date="2021-09" db="EMBL/GenBank/DDBJ databases">
        <authorList>
            <person name="Gilroy R."/>
        </authorList>
    </citation>
    <scope>NUCLEOTIDE SEQUENCE</scope>
    <source>
        <strain evidence="13">ChiGjej5B5-22894</strain>
    </source>
</reference>
<comment type="subcellular location">
    <subcellularLocation>
        <location evidence="10">Cytoplasm</location>
    </subcellularLocation>
</comment>
<dbReference type="Gene3D" id="3.90.79.10">
    <property type="entry name" value="Nucleoside Triphosphate Pyrophosphohydrolase"/>
    <property type="match status" value="1"/>
</dbReference>
<dbReference type="GO" id="GO:0004452">
    <property type="term" value="F:isopentenyl-diphosphate delta-isomerase activity"/>
    <property type="evidence" value="ECO:0007669"/>
    <property type="project" value="UniProtKB-UniRule"/>
</dbReference>
<dbReference type="GO" id="GO:0046872">
    <property type="term" value="F:metal ion binding"/>
    <property type="evidence" value="ECO:0007669"/>
    <property type="project" value="UniProtKB-KW"/>
</dbReference>
<evidence type="ECO:0000313" key="13">
    <source>
        <dbReference type="EMBL" id="HJG91071.1"/>
    </source>
</evidence>
<dbReference type="InterPro" id="IPR011876">
    <property type="entry name" value="IsopentenylPP_isomerase_typ1"/>
</dbReference>
<dbReference type="Proteomes" id="UP000742460">
    <property type="component" value="Unassembled WGS sequence"/>
</dbReference>
<keyword evidence="6 10" id="KW-0460">Magnesium</keyword>
<evidence type="ECO:0000256" key="3">
    <source>
        <dbReference type="ARBA" id="ARBA00012057"/>
    </source>
</evidence>
<dbReference type="InterPro" id="IPR000086">
    <property type="entry name" value="NUDIX_hydrolase_dom"/>
</dbReference>
<comment type="cofactor">
    <cofactor evidence="10">
        <name>Mn(2+)</name>
        <dbReference type="ChEBI" id="CHEBI:29035"/>
    </cofactor>
    <text evidence="10">Binds 1 Mn(2+) ion per subunit.</text>
</comment>
<evidence type="ECO:0000256" key="6">
    <source>
        <dbReference type="ARBA" id="ARBA00022842"/>
    </source>
</evidence>
<evidence type="ECO:0000259" key="12">
    <source>
        <dbReference type="PROSITE" id="PS51462"/>
    </source>
</evidence>
<dbReference type="SUPFAM" id="SSF55811">
    <property type="entry name" value="Nudix"/>
    <property type="match status" value="1"/>
</dbReference>
<dbReference type="EC" id="5.3.3.2" evidence="3 10"/>
<feature type="domain" description="Nudix hydrolase" evidence="12">
    <location>
        <begin position="25"/>
        <end position="159"/>
    </location>
</feature>
<organism evidence="13 14">
    <name type="scientific">Brachybacterium massiliense</name>
    <dbReference type="NCBI Taxonomy" id="1755098"/>
    <lineage>
        <taxon>Bacteria</taxon>
        <taxon>Bacillati</taxon>
        <taxon>Actinomycetota</taxon>
        <taxon>Actinomycetes</taxon>
        <taxon>Micrococcales</taxon>
        <taxon>Dermabacteraceae</taxon>
        <taxon>Brachybacterium</taxon>
    </lineage>
</organism>
<evidence type="ECO:0000313" key="14">
    <source>
        <dbReference type="Proteomes" id="UP000742460"/>
    </source>
</evidence>
<keyword evidence="4 10" id="KW-0963">Cytoplasm</keyword>
<dbReference type="GO" id="GO:0008299">
    <property type="term" value="P:isoprenoid biosynthetic process"/>
    <property type="evidence" value="ECO:0007669"/>
    <property type="project" value="UniProtKB-UniRule"/>
</dbReference>
<dbReference type="GO" id="GO:0005737">
    <property type="term" value="C:cytoplasm"/>
    <property type="evidence" value="ECO:0007669"/>
    <property type="project" value="UniProtKB-SubCell"/>
</dbReference>